<keyword evidence="1" id="KW-0175">Coiled coil</keyword>
<feature type="transmembrane region" description="Helical" evidence="2">
    <location>
        <begin position="12"/>
        <end position="33"/>
    </location>
</feature>
<protein>
    <submittedName>
        <fullName evidence="3">Uncharacterized protein</fullName>
    </submittedName>
</protein>
<keyword evidence="2" id="KW-1133">Transmembrane helix</keyword>
<accession>A0A3G8F2X2</accession>
<keyword evidence="2" id="KW-0812">Transmembrane</keyword>
<dbReference type="KEGG" id="vg:55008221"/>
<evidence type="ECO:0000313" key="4">
    <source>
        <dbReference type="Proteomes" id="UP000279721"/>
    </source>
</evidence>
<dbReference type="Proteomes" id="UP000279721">
    <property type="component" value="Segment"/>
</dbReference>
<feature type="transmembrane region" description="Helical" evidence="2">
    <location>
        <begin position="39"/>
        <end position="59"/>
    </location>
</feature>
<reference evidence="4" key="1">
    <citation type="submission" date="2018-10" db="EMBL/GenBank/DDBJ databases">
        <authorList>
            <person name="Olsen N.S."/>
            <person name="Kot W."/>
            <person name="Hansen L.H."/>
        </authorList>
    </citation>
    <scope>NUCLEOTIDE SEQUENCE [LARGE SCALE GENOMIC DNA]</scope>
</reference>
<dbReference type="EMBL" id="MK105855">
    <property type="protein sequence ID" value="AZF88676.1"/>
    <property type="molecule type" value="Genomic_DNA"/>
</dbReference>
<keyword evidence="2" id="KW-0472">Membrane</keyword>
<evidence type="ECO:0000313" key="3">
    <source>
        <dbReference type="EMBL" id="AZF88676.1"/>
    </source>
</evidence>
<dbReference type="RefSeq" id="YP_009816909.1">
    <property type="nucleotide sequence ID" value="NC_048112.1"/>
</dbReference>
<evidence type="ECO:0000256" key="1">
    <source>
        <dbReference type="SAM" id="Coils"/>
    </source>
</evidence>
<proteinExistence type="predicted"/>
<sequence>MFNNNGLKWSAIAGGAAFVLCLVCMLAGGLTWLTGAAGWLVFFALVFSSVVGFTVFNLINLHNKQDWLADRRDVYDRMQDAQACIKAEEKAHEYTKAQLRSANKQITQEHAEAQRYLKSLNQANDDREAMRIRCGQRDTVIKELRAEVEEIRTQIQTDNDTWREQVSNMREAAYKLAVHIEGSANGLPDEWEAWGAELAQDLRKLAGAGGVQADERQIPIEGTTTVEAEIESAIEYDGGPVRTVTLPPAPTGPNPIHIAYQLMAKVRENQAQRRADLDVITKAVENGYELSEAFTAAYHRGMIWVTDDLIASERRYIEHSQPSE</sequence>
<keyword evidence="4" id="KW-1185">Reference proteome</keyword>
<dbReference type="GeneID" id="55008221"/>
<organism evidence="3 4">
    <name type="scientific">Escherichia phage Skarpretter</name>
    <dbReference type="NCBI Taxonomy" id="2488654"/>
    <lineage>
        <taxon>Viruses</taxon>
        <taxon>Duplodnaviria</taxon>
        <taxon>Heunggongvirae</taxon>
        <taxon>Uroviricota</taxon>
        <taxon>Caudoviricetes</taxon>
        <taxon>Skarprettervirus</taxon>
        <taxon>Skarprettervirus skarpretter</taxon>
    </lineage>
</organism>
<evidence type="ECO:0000256" key="2">
    <source>
        <dbReference type="SAM" id="Phobius"/>
    </source>
</evidence>
<name>A0A3G8F2X2_9CAUD</name>
<feature type="coiled-coil region" evidence="1">
    <location>
        <begin position="103"/>
        <end position="161"/>
    </location>
</feature>